<proteinExistence type="predicted"/>
<dbReference type="EMBL" id="JAUUTY010000003">
    <property type="protein sequence ID" value="KAK1662984.1"/>
    <property type="molecule type" value="Genomic_DNA"/>
</dbReference>
<sequence>MLLATMTSLVTTLVRSPLLPPLRCLAIQCHCTLRHRVRLHPSCRIGRRPRILHHDGGHVIVVAAEITLSLTVLRRSAPMWLLVFGLDRDFPLGTRRT</sequence>
<reference evidence="1" key="1">
    <citation type="submission" date="2023-07" db="EMBL/GenBank/DDBJ databases">
        <title>A chromosome-level genome assembly of Lolium multiflorum.</title>
        <authorList>
            <person name="Chen Y."/>
            <person name="Copetti D."/>
            <person name="Kolliker R."/>
            <person name="Studer B."/>
        </authorList>
    </citation>
    <scope>NUCLEOTIDE SEQUENCE</scope>
    <source>
        <strain evidence="1">02402/16</strain>
        <tissue evidence="1">Leaf</tissue>
    </source>
</reference>
<gene>
    <name evidence="1" type="ORF">QYE76_051143</name>
</gene>
<accession>A0AAD8SSJ7</accession>
<dbReference type="AlphaFoldDB" id="A0AAD8SSJ7"/>
<name>A0AAD8SSJ7_LOLMU</name>
<comment type="caution">
    <text evidence="1">The sequence shown here is derived from an EMBL/GenBank/DDBJ whole genome shotgun (WGS) entry which is preliminary data.</text>
</comment>
<organism evidence="1 2">
    <name type="scientific">Lolium multiflorum</name>
    <name type="common">Italian ryegrass</name>
    <name type="synonym">Lolium perenne subsp. multiflorum</name>
    <dbReference type="NCBI Taxonomy" id="4521"/>
    <lineage>
        <taxon>Eukaryota</taxon>
        <taxon>Viridiplantae</taxon>
        <taxon>Streptophyta</taxon>
        <taxon>Embryophyta</taxon>
        <taxon>Tracheophyta</taxon>
        <taxon>Spermatophyta</taxon>
        <taxon>Magnoliopsida</taxon>
        <taxon>Liliopsida</taxon>
        <taxon>Poales</taxon>
        <taxon>Poaceae</taxon>
        <taxon>BOP clade</taxon>
        <taxon>Pooideae</taxon>
        <taxon>Poodae</taxon>
        <taxon>Poeae</taxon>
        <taxon>Poeae Chloroplast Group 2 (Poeae type)</taxon>
        <taxon>Loliodinae</taxon>
        <taxon>Loliinae</taxon>
        <taxon>Lolium</taxon>
    </lineage>
</organism>
<evidence type="ECO:0000313" key="1">
    <source>
        <dbReference type="EMBL" id="KAK1662984.1"/>
    </source>
</evidence>
<protein>
    <submittedName>
        <fullName evidence="1">Uncharacterized protein</fullName>
    </submittedName>
</protein>
<keyword evidence="2" id="KW-1185">Reference proteome</keyword>
<evidence type="ECO:0000313" key="2">
    <source>
        <dbReference type="Proteomes" id="UP001231189"/>
    </source>
</evidence>
<dbReference type="Proteomes" id="UP001231189">
    <property type="component" value="Unassembled WGS sequence"/>
</dbReference>